<dbReference type="InterPro" id="IPR001763">
    <property type="entry name" value="Rhodanese-like_dom"/>
</dbReference>
<dbReference type="EMBL" id="JAFHKK010000019">
    <property type="protein sequence ID" value="MBN2964897.1"/>
    <property type="molecule type" value="Genomic_DNA"/>
</dbReference>
<evidence type="ECO:0000256" key="1">
    <source>
        <dbReference type="SAM" id="SignalP"/>
    </source>
</evidence>
<proteinExistence type="predicted"/>
<feature type="signal peptide" evidence="1">
    <location>
        <begin position="1"/>
        <end position="19"/>
    </location>
</feature>
<keyword evidence="4" id="KW-1185">Reference proteome</keyword>
<evidence type="ECO:0000313" key="3">
    <source>
        <dbReference type="EMBL" id="MBN2964897.1"/>
    </source>
</evidence>
<protein>
    <submittedName>
        <fullName evidence="3">Rhodanese-like domain-containing protein</fullName>
    </submittedName>
</protein>
<feature type="domain" description="Rhodanese" evidence="2">
    <location>
        <begin position="53"/>
        <end position="146"/>
    </location>
</feature>
<dbReference type="Pfam" id="PF00581">
    <property type="entry name" value="Rhodanese"/>
    <property type="match status" value="1"/>
</dbReference>
<dbReference type="Proteomes" id="UP000703590">
    <property type="component" value="Unassembled WGS sequence"/>
</dbReference>
<dbReference type="SUPFAM" id="SSF52821">
    <property type="entry name" value="Rhodanese/Cell cycle control phosphatase"/>
    <property type="match status" value="1"/>
</dbReference>
<feature type="chain" id="PRO_5046114853" evidence="1">
    <location>
        <begin position="20"/>
        <end position="148"/>
    </location>
</feature>
<evidence type="ECO:0000259" key="2">
    <source>
        <dbReference type="PROSITE" id="PS50206"/>
    </source>
</evidence>
<organism evidence="3 4">
    <name type="scientific">Sulfurospirillum tamanense</name>
    <dbReference type="NCBI Taxonomy" id="2813362"/>
    <lineage>
        <taxon>Bacteria</taxon>
        <taxon>Pseudomonadati</taxon>
        <taxon>Campylobacterota</taxon>
        <taxon>Epsilonproteobacteria</taxon>
        <taxon>Campylobacterales</taxon>
        <taxon>Sulfurospirillaceae</taxon>
        <taxon>Sulfurospirillum</taxon>
    </lineage>
</organism>
<dbReference type="RefSeq" id="WP_205459446.1">
    <property type="nucleotide sequence ID" value="NZ_JAFHKK010000019.1"/>
</dbReference>
<gene>
    <name evidence="3" type="ORF">JWV37_08890</name>
</gene>
<dbReference type="PANTHER" id="PTHR44086:SF10">
    <property type="entry name" value="THIOSULFATE SULFURTRANSFERASE_RHODANESE-LIKE DOMAIN-CONTAINING PROTEIN 3"/>
    <property type="match status" value="1"/>
</dbReference>
<comment type="caution">
    <text evidence="3">The sequence shown here is derived from an EMBL/GenBank/DDBJ whole genome shotgun (WGS) entry which is preliminary data.</text>
</comment>
<dbReference type="Gene3D" id="3.40.250.10">
    <property type="entry name" value="Rhodanese-like domain"/>
    <property type="match status" value="1"/>
</dbReference>
<name>A0ABS2WTD7_9BACT</name>
<dbReference type="PANTHER" id="PTHR44086">
    <property type="entry name" value="THIOSULFATE SULFURTRANSFERASE RDL2, MITOCHONDRIAL-RELATED"/>
    <property type="match status" value="1"/>
</dbReference>
<dbReference type="SMART" id="SM00450">
    <property type="entry name" value="RHOD"/>
    <property type="match status" value="1"/>
</dbReference>
<accession>A0ABS2WTD7</accession>
<dbReference type="InterPro" id="IPR036873">
    <property type="entry name" value="Rhodanese-like_dom_sf"/>
</dbReference>
<keyword evidence="1" id="KW-0732">Signal</keyword>
<reference evidence="3" key="1">
    <citation type="submission" date="2021-02" db="EMBL/GenBank/DDBJ databases">
        <title>Sulfurospirillum tamanensis sp. nov.</title>
        <authorList>
            <person name="Frolova A."/>
            <person name="Merkel A."/>
            <person name="Slobodkin A."/>
        </authorList>
    </citation>
    <scope>NUCLEOTIDE SEQUENCE</scope>
    <source>
        <strain evidence="3">T05b</strain>
    </source>
</reference>
<evidence type="ECO:0000313" key="4">
    <source>
        <dbReference type="Proteomes" id="UP000703590"/>
    </source>
</evidence>
<dbReference type="PROSITE" id="PS50206">
    <property type="entry name" value="RHODANESE_3"/>
    <property type="match status" value="1"/>
</dbReference>
<sequence length="148" mass="16788">MRKMIIALTLLLAAGSALADDVAFDRIFQTKLKEARAQATLLLVDALFQKIQRKESFVLLDIRDKEEVEHTGAPVWEKYLHVSRGRLELSLVGLGLDVEEEVVVMCRNSIRSFLAAQTLREYGFKRVLVLDKGMDGWVGRGYPTHKPF</sequence>
<reference evidence="3" key="2">
    <citation type="submission" date="2021-02" db="EMBL/GenBank/DDBJ databases">
        <authorList>
            <person name="Merkel A.Y."/>
        </authorList>
    </citation>
    <scope>NUCLEOTIDE SEQUENCE</scope>
    <source>
        <strain evidence="3">T05b</strain>
    </source>
</reference>